<dbReference type="EMBL" id="CP025003">
    <property type="protein sequence ID" value="ATZ92654.1"/>
    <property type="molecule type" value="Genomic_DNA"/>
</dbReference>
<dbReference type="GeneID" id="66562887"/>
<keyword evidence="2" id="KW-0808">Transferase</keyword>
<gene>
    <name evidence="2" type="ORF">CVE23_00840</name>
</gene>
<dbReference type="Pfam" id="PF13692">
    <property type="entry name" value="Glyco_trans_1_4"/>
    <property type="match status" value="1"/>
</dbReference>
<name>A0A2K8QGQ7_9GAMM</name>
<dbReference type="RefSeq" id="WP_038663493.1">
    <property type="nucleotide sequence ID" value="NZ_BMJF01000014.1"/>
</dbReference>
<dbReference type="KEGG" id="ced:LH89_11440"/>
<dbReference type="Pfam" id="PF13439">
    <property type="entry name" value="Glyco_transf_4"/>
    <property type="match status" value="1"/>
</dbReference>
<evidence type="ECO:0000313" key="3">
    <source>
        <dbReference type="Proteomes" id="UP000231901"/>
    </source>
</evidence>
<dbReference type="KEGG" id="dfn:CVE23_00840"/>
<dbReference type="SUPFAM" id="SSF53756">
    <property type="entry name" value="UDP-Glycosyltransferase/glycogen phosphorylase"/>
    <property type="match status" value="1"/>
</dbReference>
<organism evidence="2 3">
    <name type="scientific">Dickeya fangzhongdai</name>
    <dbReference type="NCBI Taxonomy" id="1778540"/>
    <lineage>
        <taxon>Bacteria</taxon>
        <taxon>Pseudomonadati</taxon>
        <taxon>Pseudomonadota</taxon>
        <taxon>Gammaproteobacteria</taxon>
        <taxon>Enterobacterales</taxon>
        <taxon>Pectobacteriaceae</taxon>
        <taxon>Dickeya</taxon>
    </lineage>
</organism>
<protein>
    <submittedName>
        <fullName evidence="2">Glycosyltransferase family 1 protein</fullName>
    </submittedName>
</protein>
<accession>A0A2K8QGQ7</accession>
<dbReference type="Gene3D" id="3.40.50.2000">
    <property type="entry name" value="Glycogen Phosphorylase B"/>
    <property type="match status" value="2"/>
</dbReference>
<dbReference type="OrthoDB" id="9775208at2"/>
<dbReference type="Proteomes" id="UP000231901">
    <property type="component" value="Chromosome"/>
</dbReference>
<dbReference type="PANTHER" id="PTHR12526">
    <property type="entry name" value="GLYCOSYLTRANSFERASE"/>
    <property type="match status" value="1"/>
</dbReference>
<reference evidence="3" key="1">
    <citation type="journal article" date="2018" name="Genome Announc.">
        <title>Complete genome sequence of a Dickeya fangzhongdai type strain causing bleeding canker of pear tree trunks.</title>
        <authorList>
            <person name="Zhao Y."/>
            <person name="Tian Y."/>
            <person name="Li X."/>
            <person name="Hu B."/>
        </authorList>
    </citation>
    <scope>NUCLEOTIDE SEQUENCE [LARGE SCALE GENOMIC DNA]</scope>
    <source>
        <strain evidence="3">DSM 101947</strain>
    </source>
</reference>
<dbReference type="GO" id="GO:0016757">
    <property type="term" value="F:glycosyltransferase activity"/>
    <property type="evidence" value="ECO:0007669"/>
    <property type="project" value="UniProtKB-ARBA"/>
</dbReference>
<sequence length="374" mass="41644">MLDTSLNILHTESSCGWGGQEIRILTESQGMMKRGHKVTILCCPHSNIYREAQARGIAVVGLPIEKKRLSSLLALVGWLRQHGCAFDIINTHSSTDAWLVAVAGLMLGKRVPPMVRTRHVSTDINRSLTTRWLYMTATRHIATTGERLRQQLHRDNRYPLSHMTSVPTGIDLSFYRQAARQSARQTIGVPDRPTLGILATMRSWKGHTYLLEAWQTLAKDFPDWQLLMVGDGPQRQALEQQVASMGLADRVIFLGNRDDVPDCLNSMDLFVLPSYGNEGVPQSIMQAMACGLPVVSTTVGAIDEAVVNEQTGYLITPKDTALLEQKLRQLMGDDALRAQFGEAALKRASEQFGADIMLDRMTTIFRNSLRSTRS</sequence>
<evidence type="ECO:0000313" key="2">
    <source>
        <dbReference type="EMBL" id="ATZ92654.1"/>
    </source>
</evidence>
<keyword evidence="3" id="KW-1185">Reference proteome</keyword>
<dbReference type="AlphaFoldDB" id="A0A2K8QGQ7"/>
<dbReference type="CDD" id="cd03801">
    <property type="entry name" value="GT4_PimA-like"/>
    <property type="match status" value="1"/>
</dbReference>
<dbReference type="InterPro" id="IPR028098">
    <property type="entry name" value="Glyco_trans_4-like_N"/>
</dbReference>
<evidence type="ECO:0000259" key="1">
    <source>
        <dbReference type="Pfam" id="PF13439"/>
    </source>
</evidence>
<proteinExistence type="predicted"/>
<dbReference type="PANTHER" id="PTHR12526:SF638">
    <property type="entry name" value="SPORE COAT PROTEIN SA"/>
    <property type="match status" value="1"/>
</dbReference>
<feature type="domain" description="Glycosyltransferase subfamily 4-like N-terminal" evidence="1">
    <location>
        <begin position="17"/>
        <end position="173"/>
    </location>
</feature>